<proteinExistence type="predicted"/>
<keyword evidence="1" id="KW-0175">Coiled coil</keyword>
<reference evidence="2" key="1">
    <citation type="submission" date="2023-06" db="EMBL/GenBank/DDBJ databases">
        <title>Genome-scale phylogeny and comparative genomics of the fungal order Sordariales.</title>
        <authorList>
            <consortium name="Lawrence Berkeley National Laboratory"/>
            <person name="Hensen N."/>
            <person name="Bonometti L."/>
            <person name="Westerberg I."/>
            <person name="Brannstrom I.O."/>
            <person name="Guillou S."/>
            <person name="Cros-Aarteil S."/>
            <person name="Calhoun S."/>
            <person name="Haridas S."/>
            <person name="Kuo A."/>
            <person name="Mondo S."/>
            <person name="Pangilinan J."/>
            <person name="Riley R."/>
            <person name="Labutti K."/>
            <person name="Andreopoulos B."/>
            <person name="Lipzen A."/>
            <person name="Chen C."/>
            <person name="Yanf M."/>
            <person name="Daum C."/>
            <person name="Ng V."/>
            <person name="Clum A."/>
            <person name="Steindorff A."/>
            <person name="Ohm R."/>
            <person name="Martin F."/>
            <person name="Silar P."/>
            <person name="Natvig D."/>
            <person name="Lalanne C."/>
            <person name="Gautier V."/>
            <person name="Ament-Velasquez S.L."/>
            <person name="Kruys A."/>
            <person name="Hutchinson M.I."/>
            <person name="Powell A.J."/>
            <person name="Barry K."/>
            <person name="Miller A.N."/>
            <person name="Grigoriev I.V."/>
            <person name="Debuchy R."/>
            <person name="Gladieux P."/>
            <person name="Thoren M.H."/>
            <person name="Johannesson H."/>
        </authorList>
    </citation>
    <scope>NUCLEOTIDE SEQUENCE</scope>
    <source>
        <strain evidence="2">CBS 540.89</strain>
    </source>
</reference>
<keyword evidence="3" id="KW-1185">Reference proteome</keyword>
<gene>
    <name evidence="2" type="ORF">B0T21DRAFT_452644</name>
</gene>
<evidence type="ECO:0000313" key="2">
    <source>
        <dbReference type="EMBL" id="KAK0729195.1"/>
    </source>
</evidence>
<dbReference type="AlphaFoldDB" id="A0AA40B7R1"/>
<feature type="coiled-coil region" evidence="1">
    <location>
        <begin position="111"/>
        <end position="138"/>
    </location>
</feature>
<accession>A0AA40B7R1</accession>
<dbReference type="Proteomes" id="UP001172159">
    <property type="component" value="Unassembled WGS sequence"/>
</dbReference>
<dbReference type="EMBL" id="JAUKTV010000009">
    <property type="protein sequence ID" value="KAK0729195.1"/>
    <property type="molecule type" value="Genomic_DNA"/>
</dbReference>
<comment type="caution">
    <text evidence="2">The sequence shown here is derived from an EMBL/GenBank/DDBJ whole genome shotgun (WGS) entry which is preliminary data.</text>
</comment>
<name>A0AA40B7R1_9PEZI</name>
<protein>
    <submittedName>
        <fullName evidence="2">Uncharacterized protein</fullName>
    </submittedName>
</protein>
<evidence type="ECO:0000313" key="3">
    <source>
        <dbReference type="Proteomes" id="UP001172159"/>
    </source>
</evidence>
<organism evidence="2 3">
    <name type="scientific">Apiosordaria backusii</name>
    <dbReference type="NCBI Taxonomy" id="314023"/>
    <lineage>
        <taxon>Eukaryota</taxon>
        <taxon>Fungi</taxon>
        <taxon>Dikarya</taxon>
        <taxon>Ascomycota</taxon>
        <taxon>Pezizomycotina</taxon>
        <taxon>Sordariomycetes</taxon>
        <taxon>Sordariomycetidae</taxon>
        <taxon>Sordariales</taxon>
        <taxon>Lasiosphaeriaceae</taxon>
        <taxon>Apiosordaria</taxon>
    </lineage>
</organism>
<evidence type="ECO:0000256" key="1">
    <source>
        <dbReference type="SAM" id="Coils"/>
    </source>
</evidence>
<sequence length="193" mass="22671">MIALHDYKNGGDLYHIFGDEWQARGQRLAEDMTNALVDSRLGAAWRKLRGWLVQTRLKLEGKWEEEKGRQNRIRAERAERGRAEATERGGAEKYEEVDKLIKLIKGKTEEALKLGRVLREKERTLKEKEREGKIANVNTEEVEAWRMKIDKKVAEVLEDQRNWDWVVLPKINKAQEEVKTTDSENESRNFRVL</sequence>